<gene>
    <name evidence="10" type="ORF">EI97DRAFT_131921</name>
</gene>
<dbReference type="CDD" id="cd06183">
    <property type="entry name" value="cyt_b5_reduct_like"/>
    <property type="match status" value="1"/>
</dbReference>
<keyword evidence="11" id="KW-1185">Reference proteome</keyword>
<comment type="similarity">
    <text evidence="3">Belongs to the flavoprotein pyridine nucleotide cytochrome reductase family.</text>
</comment>
<feature type="binding site" evidence="8">
    <location>
        <position position="96"/>
    </location>
    <ligand>
        <name>FAD</name>
        <dbReference type="ChEBI" id="CHEBI:57692"/>
    </ligand>
</feature>
<dbReference type="InterPro" id="IPR001433">
    <property type="entry name" value="OxRdtase_FAD/NAD-bd"/>
</dbReference>
<dbReference type="Proteomes" id="UP000800097">
    <property type="component" value="Unassembled WGS sequence"/>
</dbReference>
<dbReference type="EMBL" id="ML986504">
    <property type="protein sequence ID" value="KAF2274247.1"/>
    <property type="molecule type" value="Genomic_DNA"/>
</dbReference>
<keyword evidence="5 8" id="KW-0274">FAD</keyword>
<dbReference type="OrthoDB" id="432685at2759"/>
<protein>
    <recommendedName>
        <fullName evidence="9">FAD-binding FR-type domain-containing protein</fullName>
    </recommendedName>
</protein>
<dbReference type="PROSITE" id="PS51384">
    <property type="entry name" value="FAD_FR"/>
    <property type="match status" value="1"/>
</dbReference>
<feature type="binding site" evidence="8">
    <location>
        <position position="131"/>
    </location>
    <ligand>
        <name>FAD</name>
        <dbReference type="ChEBI" id="CHEBI:57692"/>
    </ligand>
</feature>
<dbReference type="GO" id="GO:0005739">
    <property type="term" value="C:mitochondrion"/>
    <property type="evidence" value="ECO:0007669"/>
    <property type="project" value="TreeGrafter"/>
</dbReference>
<evidence type="ECO:0000259" key="9">
    <source>
        <dbReference type="PROSITE" id="PS51384"/>
    </source>
</evidence>
<dbReference type="InterPro" id="IPR008333">
    <property type="entry name" value="Cbr1-like_FAD-bd_dom"/>
</dbReference>
<dbReference type="Gene3D" id="2.40.30.10">
    <property type="entry name" value="Translation factors"/>
    <property type="match status" value="1"/>
</dbReference>
<evidence type="ECO:0000256" key="8">
    <source>
        <dbReference type="PIRSR" id="PIRSR601834-1"/>
    </source>
</evidence>
<dbReference type="SUPFAM" id="SSF52343">
    <property type="entry name" value="Ferredoxin reductase-like, C-terminal NADP-linked domain"/>
    <property type="match status" value="1"/>
</dbReference>
<evidence type="ECO:0000256" key="6">
    <source>
        <dbReference type="ARBA" id="ARBA00023002"/>
    </source>
</evidence>
<dbReference type="Pfam" id="PF00970">
    <property type="entry name" value="FAD_binding_6"/>
    <property type="match status" value="1"/>
</dbReference>
<feature type="binding site" evidence="8">
    <location>
        <position position="98"/>
    </location>
    <ligand>
        <name>FAD</name>
        <dbReference type="ChEBI" id="CHEBI:57692"/>
    </ligand>
</feature>
<dbReference type="InterPro" id="IPR039261">
    <property type="entry name" value="FNR_nucleotide-bd"/>
</dbReference>
<dbReference type="InterPro" id="IPR017927">
    <property type="entry name" value="FAD-bd_FR_type"/>
</dbReference>
<sequence length="341" mass="37485">MSFLFRRPGALIVLGSSAIGGAAYRYTAPPSSSSSSLNPHDFTPYTLVDKKPVSSSNSIFTLRNREGAADPESVKEAWRHGVWSIQIKQPQLQIARDYTPLPPTPDVADDNDTELHDIRLLIKKEEGGEVSNYLHRLPEQSTIEIRGPKLEWELPDDIKEVIFLAGGTGIAPALQVAQAMGHRPGTRLHILWANRKREECVGGKSDGTDAHKVLRSPLGSWKRYLAFGTAPSPGQKPLARQGKGAIVQELEALKKHNASQSSGLEVQYFVDEEKTFIAPQDVARRLNPQQPCSRVILIAGPDGFIDYWAGKKIWIGGREAQGPLGGVLGKMDLRGWSVFKL</sequence>
<keyword evidence="4 8" id="KW-0285">Flavoprotein</keyword>
<dbReference type="SUPFAM" id="SSF63380">
    <property type="entry name" value="Riboflavin synthase domain-like"/>
    <property type="match status" value="1"/>
</dbReference>
<evidence type="ECO:0000256" key="5">
    <source>
        <dbReference type="ARBA" id="ARBA00022827"/>
    </source>
</evidence>
<feature type="domain" description="FAD-binding FR-type" evidence="9">
    <location>
        <begin position="40"/>
        <end position="155"/>
    </location>
</feature>
<dbReference type="AlphaFoldDB" id="A0A6A6JD99"/>
<organism evidence="10 11">
    <name type="scientific">Westerdykella ornata</name>
    <dbReference type="NCBI Taxonomy" id="318751"/>
    <lineage>
        <taxon>Eukaryota</taxon>
        <taxon>Fungi</taxon>
        <taxon>Dikarya</taxon>
        <taxon>Ascomycota</taxon>
        <taxon>Pezizomycotina</taxon>
        <taxon>Dothideomycetes</taxon>
        <taxon>Pleosporomycetidae</taxon>
        <taxon>Pleosporales</taxon>
        <taxon>Sporormiaceae</taxon>
        <taxon>Westerdykella</taxon>
    </lineage>
</organism>
<dbReference type="PANTHER" id="PTHR19370">
    <property type="entry name" value="NADH-CYTOCHROME B5 REDUCTASE"/>
    <property type="match status" value="1"/>
</dbReference>
<evidence type="ECO:0000256" key="4">
    <source>
        <dbReference type="ARBA" id="ARBA00022630"/>
    </source>
</evidence>
<keyword evidence="6" id="KW-0560">Oxidoreductase</keyword>
<comment type="cofactor">
    <cofactor evidence="1 8">
        <name>FAD</name>
        <dbReference type="ChEBI" id="CHEBI:57692"/>
    </cofactor>
</comment>
<comment type="subcellular location">
    <subcellularLocation>
        <location evidence="2">Membrane</location>
    </subcellularLocation>
</comment>
<evidence type="ECO:0000256" key="3">
    <source>
        <dbReference type="ARBA" id="ARBA00006105"/>
    </source>
</evidence>
<accession>A0A6A6JD99</accession>
<feature type="binding site" evidence="8">
    <location>
        <position position="130"/>
    </location>
    <ligand>
        <name>FAD</name>
        <dbReference type="ChEBI" id="CHEBI:57692"/>
    </ligand>
</feature>
<dbReference type="Gene3D" id="3.40.50.80">
    <property type="entry name" value="Nucleotide-binding domain of ferredoxin-NADP reductase (FNR) module"/>
    <property type="match status" value="1"/>
</dbReference>
<reference evidence="10" key="1">
    <citation type="journal article" date="2020" name="Stud. Mycol.">
        <title>101 Dothideomycetes genomes: a test case for predicting lifestyles and emergence of pathogens.</title>
        <authorList>
            <person name="Haridas S."/>
            <person name="Albert R."/>
            <person name="Binder M."/>
            <person name="Bloem J."/>
            <person name="Labutti K."/>
            <person name="Salamov A."/>
            <person name="Andreopoulos B."/>
            <person name="Baker S."/>
            <person name="Barry K."/>
            <person name="Bills G."/>
            <person name="Bluhm B."/>
            <person name="Cannon C."/>
            <person name="Castanera R."/>
            <person name="Culley D."/>
            <person name="Daum C."/>
            <person name="Ezra D."/>
            <person name="Gonzalez J."/>
            <person name="Henrissat B."/>
            <person name="Kuo A."/>
            <person name="Liang C."/>
            <person name="Lipzen A."/>
            <person name="Lutzoni F."/>
            <person name="Magnuson J."/>
            <person name="Mondo S."/>
            <person name="Nolan M."/>
            <person name="Ohm R."/>
            <person name="Pangilinan J."/>
            <person name="Park H.-J."/>
            <person name="Ramirez L."/>
            <person name="Alfaro M."/>
            <person name="Sun H."/>
            <person name="Tritt A."/>
            <person name="Yoshinaga Y."/>
            <person name="Zwiers L.-H."/>
            <person name="Turgeon B."/>
            <person name="Goodwin S."/>
            <person name="Spatafora J."/>
            <person name="Crous P."/>
            <person name="Grigoriev I."/>
        </authorList>
    </citation>
    <scope>NUCLEOTIDE SEQUENCE</scope>
    <source>
        <strain evidence="10">CBS 379.55</strain>
    </source>
</reference>
<dbReference type="RefSeq" id="XP_033651786.1">
    <property type="nucleotide sequence ID" value="XM_033793126.1"/>
</dbReference>
<dbReference type="PRINTS" id="PR00406">
    <property type="entry name" value="CYTB5RDTASE"/>
</dbReference>
<proteinExistence type="inferred from homology"/>
<evidence type="ECO:0000256" key="7">
    <source>
        <dbReference type="ARBA" id="ARBA00023136"/>
    </source>
</evidence>
<evidence type="ECO:0000313" key="11">
    <source>
        <dbReference type="Proteomes" id="UP000800097"/>
    </source>
</evidence>
<dbReference type="InterPro" id="IPR001834">
    <property type="entry name" value="CBR-like"/>
</dbReference>
<keyword evidence="7" id="KW-0472">Membrane</keyword>
<evidence type="ECO:0000256" key="1">
    <source>
        <dbReference type="ARBA" id="ARBA00001974"/>
    </source>
</evidence>
<dbReference type="Pfam" id="PF00175">
    <property type="entry name" value="NAD_binding_1"/>
    <property type="match status" value="1"/>
</dbReference>
<dbReference type="GO" id="GO:0016020">
    <property type="term" value="C:membrane"/>
    <property type="evidence" value="ECO:0007669"/>
    <property type="project" value="UniProtKB-SubCell"/>
</dbReference>
<dbReference type="GeneID" id="54546301"/>
<evidence type="ECO:0000313" key="10">
    <source>
        <dbReference type="EMBL" id="KAF2274247.1"/>
    </source>
</evidence>
<feature type="binding site" evidence="8">
    <location>
        <position position="121"/>
    </location>
    <ligand>
        <name>FAD</name>
        <dbReference type="ChEBI" id="CHEBI:57692"/>
    </ligand>
</feature>
<feature type="binding site" evidence="8">
    <location>
        <position position="123"/>
    </location>
    <ligand>
        <name>FAD</name>
        <dbReference type="ChEBI" id="CHEBI:57692"/>
    </ligand>
</feature>
<dbReference type="GO" id="GO:0016491">
    <property type="term" value="F:oxidoreductase activity"/>
    <property type="evidence" value="ECO:0007669"/>
    <property type="project" value="UniProtKB-KW"/>
</dbReference>
<evidence type="ECO:0000256" key="2">
    <source>
        <dbReference type="ARBA" id="ARBA00004370"/>
    </source>
</evidence>
<name>A0A6A6JD99_WESOR</name>
<dbReference type="PANTHER" id="PTHR19370:SF189">
    <property type="entry name" value="CYTOCHROME C MITOCHONDRIAL IMPORT FACTOR CYC2"/>
    <property type="match status" value="1"/>
</dbReference>
<dbReference type="InterPro" id="IPR017938">
    <property type="entry name" value="Riboflavin_synthase-like_b-brl"/>
</dbReference>